<gene>
    <name evidence="8" type="ORF">F2P81_009807</name>
</gene>
<proteinExistence type="inferred from homology"/>
<keyword evidence="4 6" id="KW-0698">rRNA processing</keyword>
<dbReference type="GO" id="GO:0000462">
    <property type="term" value="P:maturation of SSU-rRNA from tricistronic rRNA transcript (SSU-rRNA, 5.8S rRNA, LSU-rRNA)"/>
    <property type="evidence" value="ECO:0007669"/>
    <property type="project" value="TreeGrafter"/>
</dbReference>
<feature type="region of interest" description="Disordered" evidence="7">
    <location>
        <begin position="394"/>
        <end position="425"/>
    </location>
</feature>
<evidence type="ECO:0000313" key="9">
    <source>
        <dbReference type="Proteomes" id="UP000438429"/>
    </source>
</evidence>
<keyword evidence="3 6" id="KW-0690">Ribosome biogenesis</keyword>
<comment type="function">
    <text evidence="6">Component of the 90S pre-ribosome involved in the maturation of rRNAs. Required for early cleavages of the pre-RNAs in the 40S ribosomal subunit maturation pathway.</text>
</comment>
<feature type="region of interest" description="Disordered" evidence="7">
    <location>
        <begin position="336"/>
        <end position="375"/>
    </location>
</feature>
<dbReference type="Pfam" id="PF06102">
    <property type="entry name" value="RRP36"/>
    <property type="match status" value="1"/>
</dbReference>
<evidence type="ECO:0000256" key="1">
    <source>
        <dbReference type="ARBA" id="ARBA00004604"/>
    </source>
</evidence>
<comment type="subcellular location">
    <subcellularLocation>
        <location evidence="1 6">Nucleus</location>
        <location evidence="1 6">Nucleolus</location>
    </subcellularLocation>
</comment>
<reference evidence="8 9" key="1">
    <citation type="submission" date="2019-06" db="EMBL/GenBank/DDBJ databases">
        <title>Draft genomes of female and male turbot (Scophthalmus maximus).</title>
        <authorList>
            <person name="Xu H."/>
            <person name="Xu X.-W."/>
            <person name="Shao C."/>
            <person name="Chen S."/>
        </authorList>
    </citation>
    <scope>NUCLEOTIDE SEQUENCE [LARGE SCALE GENOMIC DNA]</scope>
    <source>
        <strain evidence="8">Ysfricsl-2016a</strain>
        <tissue evidence="8">Blood</tissue>
    </source>
</reference>
<dbReference type="GO" id="GO:0005730">
    <property type="term" value="C:nucleolus"/>
    <property type="evidence" value="ECO:0007669"/>
    <property type="project" value="UniProtKB-SubCell"/>
</dbReference>
<keyword evidence="5 6" id="KW-0539">Nucleus</keyword>
<feature type="compositionally biased region" description="Acidic residues" evidence="7">
    <location>
        <begin position="128"/>
        <end position="203"/>
    </location>
</feature>
<dbReference type="AlphaFoldDB" id="A0A6A4SSG0"/>
<evidence type="ECO:0000256" key="4">
    <source>
        <dbReference type="ARBA" id="ARBA00022552"/>
    </source>
</evidence>
<evidence type="ECO:0000313" key="8">
    <source>
        <dbReference type="EMBL" id="KAF0036933.1"/>
    </source>
</evidence>
<evidence type="ECO:0000256" key="3">
    <source>
        <dbReference type="ARBA" id="ARBA00022517"/>
    </source>
</evidence>
<name>A0A6A4SSG0_SCOMX</name>
<dbReference type="InterPro" id="IPR009292">
    <property type="entry name" value="RRP36"/>
</dbReference>
<feature type="compositionally biased region" description="Basic and acidic residues" evidence="7">
    <location>
        <begin position="336"/>
        <end position="364"/>
    </location>
</feature>
<comment type="subunit">
    <text evidence="6">Associates with 90S and pre-40S pre-ribosomal particles.</text>
</comment>
<dbReference type="EMBL" id="VEVO01000009">
    <property type="protein sequence ID" value="KAF0036933.1"/>
    <property type="molecule type" value="Genomic_DNA"/>
</dbReference>
<dbReference type="PANTHER" id="PTHR21738:SF0">
    <property type="entry name" value="RIBOSOMAL RNA PROCESSING PROTEIN 36 HOMOLOG"/>
    <property type="match status" value="1"/>
</dbReference>
<evidence type="ECO:0000256" key="2">
    <source>
        <dbReference type="ARBA" id="ARBA00009418"/>
    </source>
</evidence>
<dbReference type="Proteomes" id="UP000438429">
    <property type="component" value="Unassembled WGS sequence"/>
</dbReference>
<feature type="region of interest" description="Disordered" evidence="7">
    <location>
        <begin position="69"/>
        <end position="263"/>
    </location>
</feature>
<feature type="compositionally biased region" description="Basic residues" evidence="7">
    <location>
        <begin position="401"/>
        <end position="415"/>
    </location>
</feature>
<evidence type="ECO:0000256" key="5">
    <source>
        <dbReference type="ARBA" id="ARBA00023242"/>
    </source>
</evidence>
<evidence type="ECO:0000256" key="7">
    <source>
        <dbReference type="SAM" id="MobiDB-lite"/>
    </source>
</evidence>
<protein>
    <recommendedName>
        <fullName evidence="6">rRNA biogenesis protein RRP36</fullName>
    </recommendedName>
</protein>
<accession>A0A6A4SSG0</accession>
<dbReference type="GO" id="GO:0030686">
    <property type="term" value="C:90S preribosome"/>
    <property type="evidence" value="ECO:0007669"/>
    <property type="project" value="TreeGrafter"/>
</dbReference>
<dbReference type="PANTHER" id="PTHR21738">
    <property type="entry name" value="RIBOSOMAL RNA PROCESSING PROTEIN 36 HOMOLOG"/>
    <property type="match status" value="1"/>
</dbReference>
<sequence>MTERQQRLDLQCCSAPLLLGAAADGGKRYCNLLNWNTEQLPGGHRPPGPKVRPCTSICLSVYVPVQPQRKTTMKRKQQQRRELLVSKQTRTMKSSDDEDSDAEKNFALLTERGGGGGTEEGHQHQRGEEEEEDEAEGDEEEESDGEEEEAEGDEEEEAVREEEEAEGDEEEEEESDGEEEEKGDEEEDSNSEEDDDEDDEDPETVGGSVEIETRDDDVMKLQNKVGTKVYNEVAYGNNEKRQSSKKKRLNKNRPTEISAKRPAPFLRQVVPVRKPTLRDPRFDDLSGEYKPEIFEKTYRFVQDIKQREKEIVVKQLKRKKTSNQRKEKLQFLLKRMENQERARKSEEQRRERELQLKRQQRERANQGARPFFLKKSEQKKLQLAEKYQDLKKSGKLENFLSKKRKRNAGKDRRKLPQQLHSSEAS</sequence>
<organism evidence="8 9">
    <name type="scientific">Scophthalmus maximus</name>
    <name type="common">Turbot</name>
    <name type="synonym">Psetta maxima</name>
    <dbReference type="NCBI Taxonomy" id="52904"/>
    <lineage>
        <taxon>Eukaryota</taxon>
        <taxon>Metazoa</taxon>
        <taxon>Chordata</taxon>
        <taxon>Craniata</taxon>
        <taxon>Vertebrata</taxon>
        <taxon>Euteleostomi</taxon>
        <taxon>Actinopterygii</taxon>
        <taxon>Neopterygii</taxon>
        <taxon>Teleostei</taxon>
        <taxon>Neoteleostei</taxon>
        <taxon>Acanthomorphata</taxon>
        <taxon>Carangaria</taxon>
        <taxon>Pleuronectiformes</taxon>
        <taxon>Pleuronectoidei</taxon>
        <taxon>Scophthalmidae</taxon>
        <taxon>Scophthalmus</taxon>
    </lineage>
</organism>
<comment type="similarity">
    <text evidence="2 6">Belongs to the RRP36 family.</text>
</comment>
<evidence type="ECO:0000256" key="6">
    <source>
        <dbReference type="RuleBase" id="RU368027"/>
    </source>
</evidence>
<comment type="caution">
    <text evidence="8">The sequence shown here is derived from an EMBL/GenBank/DDBJ whole genome shotgun (WGS) entry which is preliminary data.</text>
</comment>
<keyword evidence="6" id="KW-0687">Ribonucleoprotein</keyword>